<dbReference type="Proteomes" id="UP000239867">
    <property type="component" value="Chromosome"/>
</dbReference>
<keyword evidence="4" id="KW-1185">Reference proteome</keyword>
<organism evidence="3 4">
    <name type="scientific">Desulfobulbus oralis</name>
    <dbReference type="NCBI Taxonomy" id="1986146"/>
    <lineage>
        <taxon>Bacteria</taxon>
        <taxon>Pseudomonadati</taxon>
        <taxon>Thermodesulfobacteriota</taxon>
        <taxon>Desulfobulbia</taxon>
        <taxon>Desulfobulbales</taxon>
        <taxon>Desulfobulbaceae</taxon>
        <taxon>Desulfobulbus</taxon>
    </lineage>
</organism>
<dbReference type="KEGG" id="deo:CAY53_00245"/>
<dbReference type="AlphaFoldDB" id="A0A2L1GKA6"/>
<sequence length="137" mass="15876">MKKARHILGCVAVLLAVSLLAGCDTGNRQKNPSKQGRQMTDQERFCFDQGKWAEWSDRLEEFKFDDDLVALYAIRVGLCTMVMQDRIDTERAIKIFQTRHDALMQKWNERWKVWSQHQQGAAPQNGPAEQKQPEKAQ</sequence>
<dbReference type="PROSITE" id="PS51257">
    <property type="entry name" value="PROKAR_LIPOPROTEIN"/>
    <property type="match status" value="1"/>
</dbReference>
<feature type="chain" id="PRO_5014727178" description="Lipoprotein" evidence="2">
    <location>
        <begin position="22"/>
        <end position="137"/>
    </location>
</feature>
<evidence type="ECO:0000313" key="4">
    <source>
        <dbReference type="Proteomes" id="UP000239867"/>
    </source>
</evidence>
<evidence type="ECO:0000256" key="1">
    <source>
        <dbReference type="SAM" id="MobiDB-lite"/>
    </source>
</evidence>
<dbReference type="EMBL" id="CP021255">
    <property type="protein sequence ID" value="AVD70102.1"/>
    <property type="molecule type" value="Genomic_DNA"/>
</dbReference>
<feature type="signal peptide" evidence="2">
    <location>
        <begin position="1"/>
        <end position="21"/>
    </location>
</feature>
<keyword evidence="2" id="KW-0732">Signal</keyword>
<gene>
    <name evidence="3" type="ORF">CAY53_00245</name>
</gene>
<proteinExistence type="predicted"/>
<evidence type="ECO:0000313" key="3">
    <source>
        <dbReference type="EMBL" id="AVD70102.1"/>
    </source>
</evidence>
<reference evidence="3 4" key="1">
    <citation type="journal article" date="2018" name="MBio">
        <title>Insights into the evolution of host association through the isolation and characterization of a novel human periodontal pathobiont, Desulfobulbus oralis.</title>
        <authorList>
            <person name="Cross K.L."/>
            <person name="Chirania P."/>
            <person name="Xiong W."/>
            <person name="Beall C.J."/>
            <person name="Elkins J.G."/>
            <person name="Giannone R.J."/>
            <person name="Griffen A.L."/>
            <person name="Guss A.M."/>
            <person name="Hettich R.L."/>
            <person name="Joshi S.S."/>
            <person name="Mokrzan E.M."/>
            <person name="Martin R.K."/>
            <person name="Zhulin I.B."/>
            <person name="Leys E.J."/>
            <person name="Podar M."/>
        </authorList>
    </citation>
    <scope>NUCLEOTIDE SEQUENCE [LARGE SCALE GENOMIC DNA]</scope>
    <source>
        <strain evidence="3 4">ORNL</strain>
    </source>
</reference>
<evidence type="ECO:0008006" key="5">
    <source>
        <dbReference type="Google" id="ProtNLM"/>
    </source>
</evidence>
<protein>
    <recommendedName>
        <fullName evidence="5">Lipoprotein</fullName>
    </recommendedName>
</protein>
<feature type="region of interest" description="Disordered" evidence="1">
    <location>
        <begin position="114"/>
        <end position="137"/>
    </location>
</feature>
<evidence type="ECO:0000256" key="2">
    <source>
        <dbReference type="SAM" id="SignalP"/>
    </source>
</evidence>
<dbReference type="RefSeq" id="WP_104935428.1">
    <property type="nucleotide sequence ID" value="NZ_CP021255.1"/>
</dbReference>
<name>A0A2L1GKA6_9BACT</name>
<accession>A0A2L1GKA6</accession>